<reference evidence="2" key="1">
    <citation type="submission" date="2016-11" db="UniProtKB">
        <authorList>
            <consortium name="WormBaseParasite"/>
        </authorList>
    </citation>
    <scope>IDENTIFICATION</scope>
    <source>
        <strain evidence="2">KR3021</strain>
    </source>
</reference>
<protein>
    <submittedName>
        <fullName evidence="2">Methyltransf_25 domain-containing protein</fullName>
    </submittedName>
</protein>
<proteinExistence type="predicted"/>
<evidence type="ECO:0000313" key="2">
    <source>
        <dbReference type="WBParaSite" id="RSKR_0000844900.1"/>
    </source>
</evidence>
<dbReference type="Proteomes" id="UP000095286">
    <property type="component" value="Unplaced"/>
</dbReference>
<dbReference type="WBParaSite" id="RSKR_0000844900.1">
    <property type="protein sequence ID" value="RSKR_0000844900.1"/>
    <property type="gene ID" value="RSKR_0000844900"/>
</dbReference>
<accession>A0AC35U6C0</accession>
<organism evidence="1 2">
    <name type="scientific">Rhabditophanes sp. KR3021</name>
    <dbReference type="NCBI Taxonomy" id="114890"/>
    <lineage>
        <taxon>Eukaryota</taxon>
        <taxon>Metazoa</taxon>
        <taxon>Ecdysozoa</taxon>
        <taxon>Nematoda</taxon>
        <taxon>Chromadorea</taxon>
        <taxon>Rhabditida</taxon>
        <taxon>Tylenchina</taxon>
        <taxon>Panagrolaimomorpha</taxon>
        <taxon>Strongyloidoidea</taxon>
        <taxon>Alloionematidae</taxon>
        <taxon>Rhabditophanes</taxon>
    </lineage>
</organism>
<sequence length="464" mass="52829">MVNNDRENLKKFWSRYSGQADINAMMLNQNAGDIEEADRHDIMSSLPSVDGKDVVDIGAGIGRFTTAFAKSANLVISTDFIDEFIRVNREANGHLANVEFQVNDAAHLELQKNGFDLVFTNWLMMYLDEGEVVDFLLKAIEWIRPDGHLKLRESCSEPSTARTAANTMHDTTEANPTYYRYSSLYINLLNAIRYKDAEGKVWKYQIEWGCSVPTYITRQFNWRQVHWLATKVEADQNDVVLDATQLLHLFADVWVEEQRATDKINDNVDALWSDKIIVDALRDGGIQPLDKVFSFNGPASEYGVTVNSHAMVYELKAKMWSNECNPYYFRSSLTKANVVRDPNAYFSWTADFGKTAKVLVDRHQSFKYFVGINVLSQVTVEELNNIKGIFGPDSHFYFLEGHDASEEKKFAATVEELKQKLGQDIAVSDHTETAHHEVKSLDSNADFVDQVITKKWSLVSGKFH</sequence>
<name>A0AC35U6C0_9BILA</name>
<evidence type="ECO:0000313" key="1">
    <source>
        <dbReference type="Proteomes" id="UP000095286"/>
    </source>
</evidence>